<feature type="compositionally biased region" description="Low complexity" evidence="1">
    <location>
        <begin position="787"/>
        <end position="802"/>
    </location>
</feature>
<feature type="compositionally biased region" description="Low complexity" evidence="1">
    <location>
        <begin position="284"/>
        <end position="297"/>
    </location>
</feature>
<reference evidence="2" key="1">
    <citation type="submission" date="2014-11" db="EMBL/GenBank/DDBJ databases">
        <authorList>
            <person name="Otto D Thomas"/>
            <person name="Naeem Raeece"/>
        </authorList>
    </citation>
    <scope>NUCLEOTIDE SEQUENCE</scope>
</reference>
<gene>
    <name evidence="2" type="ORF">Cvel_9888</name>
</gene>
<feature type="region of interest" description="Disordered" evidence="1">
    <location>
        <begin position="230"/>
        <end position="300"/>
    </location>
</feature>
<feature type="compositionally biased region" description="Low complexity" evidence="1">
    <location>
        <begin position="350"/>
        <end position="372"/>
    </location>
</feature>
<name>A0A0G4I077_9ALVE</name>
<feature type="compositionally biased region" description="Low complexity" evidence="1">
    <location>
        <begin position="763"/>
        <end position="774"/>
    </location>
</feature>
<dbReference type="VEuPathDB" id="CryptoDB:Cvel_9888"/>
<feature type="region of interest" description="Disordered" evidence="1">
    <location>
        <begin position="177"/>
        <end position="216"/>
    </location>
</feature>
<evidence type="ECO:0000313" key="2">
    <source>
        <dbReference type="EMBL" id="CEM50261.1"/>
    </source>
</evidence>
<proteinExistence type="predicted"/>
<dbReference type="EMBL" id="CDMZ01004605">
    <property type="protein sequence ID" value="CEM50261.1"/>
    <property type="molecule type" value="Genomic_DNA"/>
</dbReference>
<accession>A0A0G4I077</accession>
<feature type="compositionally biased region" description="Pro residues" evidence="1">
    <location>
        <begin position="25"/>
        <end position="41"/>
    </location>
</feature>
<evidence type="ECO:0000256" key="1">
    <source>
        <dbReference type="SAM" id="MobiDB-lite"/>
    </source>
</evidence>
<feature type="compositionally biased region" description="Low complexity" evidence="1">
    <location>
        <begin position="623"/>
        <end position="639"/>
    </location>
</feature>
<feature type="compositionally biased region" description="Low complexity" evidence="1">
    <location>
        <begin position="386"/>
        <end position="403"/>
    </location>
</feature>
<feature type="compositionally biased region" description="Polar residues" evidence="1">
    <location>
        <begin position="504"/>
        <end position="516"/>
    </location>
</feature>
<feature type="compositionally biased region" description="Low complexity" evidence="1">
    <location>
        <begin position="861"/>
        <end position="871"/>
    </location>
</feature>
<feature type="compositionally biased region" description="Low complexity" evidence="1">
    <location>
        <begin position="530"/>
        <end position="557"/>
    </location>
</feature>
<feature type="compositionally biased region" description="Gly residues" evidence="1">
    <location>
        <begin position="975"/>
        <end position="984"/>
    </location>
</feature>
<feature type="compositionally biased region" description="Low complexity" evidence="1">
    <location>
        <begin position="830"/>
        <end position="849"/>
    </location>
</feature>
<feature type="compositionally biased region" description="Low complexity" evidence="1">
    <location>
        <begin position="134"/>
        <end position="160"/>
    </location>
</feature>
<feature type="region of interest" description="Disordered" evidence="1">
    <location>
        <begin position="331"/>
        <end position="406"/>
    </location>
</feature>
<feature type="compositionally biased region" description="Polar residues" evidence="1">
    <location>
        <begin position="957"/>
        <end position="966"/>
    </location>
</feature>
<feature type="region of interest" description="Disordered" evidence="1">
    <location>
        <begin position="439"/>
        <end position="874"/>
    </location>
</feature>
<feature type="region of interest" description="Disordered" evidence="1">
    <location>
        <begin position="1"/>
        <end position="163"/>
    </location>
</feature>
<protein>
    <submittedName>
        <fullName evidence="2">Uncharacterized protein</fullName>
    </submittedName>
</protein>
<feature type="compositionally biased region" description="Low complexity" evidence="1">
    <location>
        <begin position="676"/>
        <end position="742"/>
    </location>
</feature>
<feature type="compositionally biased region" description="Polar residues" evidence="1">
    <location>
        <begin position="804"/>
        <end position="817"/>
    </location>
</feature>
<feature type="compositionally biased region" description="Low complexity" evidence="1">
    <location>
        <begin position="449"/>
        <end position="481"/>
    </location>
</feature>
<feature type="compositionally biased region" description="Gly residues" evidence="1">
    <location>
        <begin position="907"/>
        <end position="937"/>
    </location>
</feature>
<feature type="compositionally biased region" description="Low complexity" evidence="1">
    <location>
        <begin position="237"/>
        <end position="255"/>
    </location>
</feature>
<feature type="compositionally biased region" description="Low complexity" evidence="1">
    <location>
        <begin position="580"/>
        <end position="589"/>
    </location>
</feature>
<feature type="region of interest" description="Disordered" evidence="1">
    <location>
        <begin position="895"/>
        <end position="984"/>
    </location>
</feature>
<feature type="compositionally biased region" description="Polar residues" evidence="1">
    <location>
        <begin position="178"/>
        <end position="191"/>
    </location>
</feature>
<dbReference type="AlphaFoldDB" id="A0A0G4I077"/>
<sequence>MIGQTSPSGFLPLAPPQQLNAGMPGHPPLPAPAPRQPPQPQNTPTNALHPHLPSPLQSQPGQTAAPGSDLTKFFPNLAPTPTGESAHRKLEESFPIQTSQPPPRGLLTPGSAALRQATASGEMANGVRRPVPQPQGMHQPQQQATAMAQAQAGGAQSQSTEGRKGGMAIMAMLGLEGQQHQGPPHRSQTPSHAAAPSRDPDGPTPRHLQSQQSADGGGMKISVAELFAMGGGGGAGQATPPQTTTASTPHAQPHAIGGAALPSQRVGTQPVSGYGGAAMQGHQATATPTAASRPAAALSQQIPTSEAEALYRQRLQQQQMLAGVAGLQAGVRASPSQPGVPGTSPAGVPQSVGLSGQQAQQVQRQMATTQQQPGGIFGHTAAPVTSSSSSSSASAAAAGSGSAPQAQTGLPVQLVQAAIAGGKLSSQGAQQIPAKVAVPPLVQKPPPSSAAVAPPAGTSLQQQQQQAAMAQLQTQTQQGQQDLIGLSSFGQLRGGNPPERQRTDGSASIFSNQTGGSLFRSAPPPPPAGQPSAVSATPTGSQQPQAAAASTPSHQQQWPLSGQQRASTGTVPAAPPGAPPTQTLQATQSYPATAGAGGARSQGPLPSPPQKSPAGGLGLWPQSPESLLSGGPSSSLVNVPLPPPGQPGDHGTAAGGLSASQRRPQGEGVWGSLHQQQQTGSASASTSSSVAAAAQAAARVQAASAAAGTGTAAWGAGATSSSSIWPSQQQQQQPGGLAQQQGTMGGLRSSTGVSGGQSIFGGAPKQPAPAATQPRGPAQLTSQLFPSGSASATAAGARMGASWSEMSPQGQARTTTGVAPPPPSFPITSQQQQQKAAGGLLNLGAPQGGHLSSGYGGASLQQQPQAPAAKAVNDWERGDRKISDSKIAELFSTAQRVQSQVTPGASQGVGGVLGGSRPGQGGSLSGPGLGGGMGTIGGQVPPLVGTTPSGGEALAASRQTSSSSGTFRAPPPAPGGGSSGGGLAGLGGSLGMGLRSVGGGVQMPLSGIVGGESSVKLGLHGQAAGGGGGMLAGLHGQAQGHAPPPQQQHHKIDQEWLALYK</sequence>
<organism evidence="2">
    <name type="scientific">Chromera velia CCMP2878</name>
    <dbReference type="NCBI Taxonomy" id="1169474"/>
    <lineage>
        <taxon>Eukaryota</taxon>
        <taxon>Sar</taxon>
        <taxon>Alveolata</taxon>
        <taxon>Colpodellida</taxon>
        <taxon>Chromeraceae</taxon>
        <taxon>Chromera</taxon>
    </lineage>
</organism>